<dbReference type="PANTHER" id="PTHR10509">
    <property type="entry name" value="O-METHYLTRANSFERASE-RELATED"/>
    <property type="match status" value="1"/>
</dbReference>
<dbReference type="PANTHER" id="PTHR10509:SF14">
    <property type="entry name" value="CAFFEOYL-COA O-METHYLTRANSFERASE 3-RELATED"/>
    <property type="match status" value="1"/>
</dbReference>
<dbReference type="SUPFAM" id="SSF53335">
    <property type="entry name" value="S-adenosyl-L-methionine-dependent methyltransferases"/>
    <property type="match status" value="1"/>
</dbReference>
<sequence length="239" mass="27208">MQHNSSDNEVVGYTPLESRRSTPLSSLSVEQEGALPYILSHIDPEGDYLYRLYRATNIHLLHGRMASGHLQGRLLRMLVRMIRPRYILEVGTFSGYSAICMAEGLEPGGRLYTFEINDEQEDFTRPWIEGSPVADRIEFIIGDAIVQAPKLGVTFDMAFIDGDKRTYVETYEMVINVLRPGGFVLADNTLWDGHVVDPAYDRDPQTRGIRLFNDHVARDTRVERVILPLRDGLTLIRKK</sequence>
<keyword evidence="5" id="KW-1185">Reference proteome</keyword>
<evidence type="ECO:0000256" key="1">
    <source>
        <dbReference type="ARBA" id="ARBA00022603"/>
    </source>
</evidence>
<dbReference type="InterPro" id="IPR029063">
    <property type="entry name" value="SAM-dependent_MTases_sf"/>
</dbReference>
<dbReference type="InterPro" id="IPR002935">
    <property type="entry name" value="SAM_O-MeTrfase"/>
</dbReference>
<reference evidence="4 5" key="1">
    <citation type="submission" date="2020-05" db="EMBL/GenBank/DDBJ databases">
        <title>Distinct polysaccharide utilization as determinants for interspecies competition between intestinal Prevotella spp.</title>
        <authorList>
            <person name="Galvez E.J.C."/>
            <person name="Iljazovic A."/>
            <person name="Strowig T."/>
        </authorList>
    </citation>
    <scope>NUCLEOTIDE SEQUENCE [LARGE SCALE GENOMIC DNA]</scope>
    <source>
        <strain evidence="4 5">PROD</strain>
    </source>
</reference>
<keyword evidence="2" id="KW-0808">Transferase</keyword>
<dbReference type="PROSITE" id="PS51682">
    <property type="entry name" value="SAM_OMT_I"/>
    <property type="match status" value="1"/>
</dbReference>
<dbReference type="GeneID" id="82157664"/>
<dbReference type="EMBL" id="JABKKE010000011">
    <property type="protein sequence ID" value="NPE14225.1"/>
    <property type="molecule type" value="Genomic_DNA"/>
</dbReference>
<dbReference type="CDD" id="cd02440">
    <property type="entry name" value="AdoMet_MTases"/>
    <property type="match status" value="1"/>
</dbReference>
<evidence type="ECO:0000256" key="3">
    <source>
        <dbReference type="ARBA" id="ARBA00022691"/>
    </source>
</evidence>
<comment type="caution">
    <text evidence="4">The sequence shown here is derived from an EMBL/GenBank/DDBJ whole genome shotgun (WGS) entry which is preliminary data.</text>
</comment>
<keyword evidence="3" id="KW-0949">S-adenosyl-L-methionine</keyword>
<dbReference type="Proteomes" id="UP001193734">
    <property type="component" value="Unassembled WGS sequence"/>
</dbReference>
<accession>A0ABX2AX37</accession>
<protein>
    <submittedName>
        <fullName evidence="4">O-methyltransferase</fullName>
    </submittedName>
</protein>
<keyword evidence="1" id="KW-0489">Methyltransferase</keyword>
<name>A0ABX2AX37_9BACT</name>
<dbReference type="InterPro" id="IPR050362">
    <property type="entry name" value="Cation-dep_OMT"/>
</dbReference>
<dbReference type="RefSeq" id="WP_172177462.1">
    <property type="nucleotide sequence ID" value="NZ_CASGIA010000018.1"/>
</dbReference>
<gene>
    <name evidence="4" type="ORF">HPS55_07775</name>
</gene>
<proteinExistence type="predicted"/>
<evidence type="ECO:0000313" key="5">
    <source>
        <dbReference type="Proteomes" id="UP001193734"/>
    </source>
</evidence>
<dbReference type="Pfam" id="PF01596">
    <property type="entry name" value="Methyltransf_3"/>
    <property type="match status" value="1"/>
</dbReference>
<evidence type="ECO:0000313" key="4">
    <source>
        <dbReference type="EMBL" id="NPE14225.1"/>
    </source>
</evidence>
<dbReference type="Gene3D" id="3.40.50.150">
    <property type="entry name" value="Vaccinia Virus protein VP39"/>
    <property type="match status" value="1"/>
</dbReference>
<evidence type="ECO:0000256" key="2">
    <source>
        <dbReference type="ARBA" id="ARBA00022679"/>
    </source>
</evidence>
<organism evidence="4 5">
    <name type="scientific">Xylanibacter rodentium</name>
    <dbReference type="NCBI Taxonomy" id="2736289"/>
    <lineage>
        <taxon>Bacteria</taxon>
        <taxon>Pseudomonadati</taxon>
        <taxon>Bacteroidota</taxon>
        <taxon>Bacteroidia</taxon>
        <taxon>Bacteroidales</taxon>
        <taxon>Prevotellaceae</taxon>
        <taxon>Xylanibacter</taxon>
    </lineage>
</organism>